<gene>
    <name evidence="1" type="ORF">IPOD504_LOCUS6581</name>
</gene>
<accession>A0ABN8I5F2</accession>
<reference evidence="1" key="1">
    <citation type="submission" date="2022-03" db="EMBL/GenBank/DDBJ databases">
        <authorList>
            <person name="Martin H S."/>
        </authorList>
    </citation>
    <scope>NUCLEOTIDE SEQUENCE</scope>
</reference>
<protein>
    <submittedName>
        <fullName evidence="1">Uncharacterized protein</fullName>
    </submittedName>
</protein>
<name>A0ABN8I5F2_9NEOP</name>
<proteinExistence type="predicted"/>
<dbReference type="Proteomes" id="UP000837857">
    <property type="component" value="Chromosome 19"/>
</dbReference>
<keyword evidence="2" id="KW-1185">Reference proteome</keyword>
<evidence type="ECO:0000313" key="1">
    <source>
        <dbReference type="EMBL" id="CAH2049076.1"/>
    </source>
</evidence>
<dbReference type="EMBL" id="OW152831">
    <property type="protein sequence ID" value="CAH2049076.1"/>
    <property type="molecule type" value="Genomic_DNA"/>
</dbReference>
<organism evidence="1 2">
    <name type="scientific">Iphiclides podalirius</name>
    <name type="common">scarce swallowtail</name>
    <dbReference type="NCBI Taxonomy" id="110791"/>
    <lineage>
        <taxon>Eukaryota</taxon>
        <taxon>Metazoa</taxon>
        <taxon>Ecdysozoa</taxon>
        <taxon>Arthropoda</taxon>
        <taxon>Hexapoda</taxon>
        <taxon>Insecta</taxon>
        <taxon>Pterygota</taxon>
        <taxon>Neoptera</taxon>
        <taxon>Endopterygota</taxon>
        <taxon>Lepidoptera</taxon>
        <taxon>Glossata</taxon>
        <taxon>Ditrysia</taxon>
        <taxon>Papilionoidea</taxon>
        <taxon>Papilionidae</taxon>
        <taxon>Papilioninae</taxon>
        <taxon>Iphiclides</taxon>
    </lineage>
</organism>
<sequence length="67" mass="7162">MRAGATAPTRRREADALASGEVFKEGLIREMRGCLEEISGWVVVKLGAECAGASRGCRGLFSGYDIE</sequence>
<feature type="non-terminal residue" evidence="1">
    <location>
        <position position="67"/>
    </location>
</feature>
<evidence type="ECO:0000313" key="2">
    <source>
        <dbReference type="Proteomes" id="UP000837857"/>
    </source>
</evidence>